<dbReference type="InterPro" id="IPR017850">
    <property type="entry name" value="Alkaline_phosphatase_core_sf"/>
</dbReference>
<organism evidence="4 5">
    <name type="scientific">Capnocytophaga canimorsus</name>
    <dbReference type="NCBI Taxonomy" id="28188"/>
    <lineage>
        <taxon>Bacteria</taxon>
        <taxon>Pseudomonadati</taxon>
        <taxon>Bacteroidota</taxon>
        <taxon>Flavobacteriia</taxon>
        <taxon>Flavobacteriales</taxon>
        <taxon>Flavobacteriaceae</taxon>
        <taxon>Capnocytophaga</taxon>
    </lineage>
</organism>
<name>A0A0B7I8D0_9FLAO</name>
<evidence type="ECO:0000256" key="1">
    <source>
        <dbReference type="ARBA" id="ARBA00008779"/>
    </source>
</evidence>
<feature type="domain" description="Sulfatase N-terminal" evidence="3">
    <location>
        <begin position="22"/>
        <end position="355"/>
    </location>
</feature>
<evidence type="ECO:0000256" key="2">
    <source>
        <dbReference type="ARBA" id="ARBA00022801"/>
    </source>
</evidence>
<sequence>MRLLFSILMLFFLGVIQAQDKPNIIFILADDMGIGDVSPYRQKTIQTPNIQKLSDEGMTFSDFYAGSTVCAPSRASMLTGQHTGHTKVRGNGEYPLDDKKQIFPEILKKAGYQNAIFGKWGMGLKNSPSTPLSRGFDAFAGFLHHIDAHFQTPDSLDVISQGRLERMALQQGTYVNDYFLNQTLDFIDKNANKSPFFIYLSLTVPHAELSVADIHYEKQFDSNGTSIHPNEKAFKGGHYGAQEFPKAAYAAMVSSIDYYVGQILQKVADKNIDDNTIIIFSSDNGTHVEGGRTAQDVAYFQSSGEYRGVKRDLYEGGIRVPFIVRWKGHVAPNSQSNFRGGFWDLYPTFSEVAGVSLSKNDPLDGISFKNALLGKRQKKHKYLYWEFHEFGGKQALIKGNWKAIRLNVSQDPKGKIELYNLKDDVSETRNLADKYPCKARKMTKYLDGVRTRSEIFNFTFKKNK</sequence>
<evidence type="ECO:0000313" key="5">
    <source>
        <dbReference type="Proteomes" id="UP000039370"/>
    </source>
</evidence>
<proteinExistence type="inferred from homology"/>
<dbReference type="EMBL" id="CDOK01000066">
    <property type="protein sequence ID" value="CEN47985.1"/>
    <property type="molecule type" value="Genomic_DNA"/>
</dbReference>
<dbReference type="Gene3D" id="3.30.1120.10">
    <property type="match status" value="1"/>
</dbReference>
<dbReference type="AlphaFoldDB" id="A0A0B7I8D0"/>
<gene>
    <name evidence="4" type="ORF">CCAN11_1580009</name>
</gene>
<keyword evidence="2 4" id="KW-0378">Hydrolase</keyword>
<dbReference type="SUPFAM" id="SSF53649">
    <property type="entry name" value="Alkaline phosphatase-like"/>
    <property type="match status" value="1"/>
</dbReference>
<dbReference type="Pfam" id="PF00884">
    <property type="entry name" value="Sulfatase"/>
    <property type="match status" value="1"/>
</dbReference>
<evidence type="ECO:0000313" key="4">
    <source>
        <dbReference type="EMBL" id="CEN47985.1"/>
    </source>
</evidence>
<protein>
    <submittedName>
        <fullName evidence="4">Chondroitinsulfatase</fullName>
        <ecNumber evidence="4">3.1.6.4</ecNumber>
    </submittedName>
</protein>
<dbReference type="EC" id="3.1.6.4" evidence="4"/>
<dbReference type="InterPro" id="IPR000917">
    <property type="entry name" value="Sulfatase_N"/>
</dbReference>
<dbReference type="PANTHER" id="PTHR42693:SF53">
    <property type="entry name" value="ENDO-4-O-SULFATASE"/>
    <property type="match status" value="1"/>
</dbReference>
<evidence type="ECO:0000259" key="3">
    <source>
        <dbReference type="Pfam" id="PF00884"/>
    </source>
</evidence>
<dbReference type="Proteomes" id="UP000039370">
    <property type="component" value="Unassembled WGS sequence"/>
</dbReference>
<accession>A0A0B7I8D0</accession>
<dbReference type="InterPro" id="IPR050738">
    <property type="entry name" value="Sulfatase"/>
</dbReference>
<comment type="similarity">
    <text evidence="1">Belongs to the sulfatase family.</text>
</comment>
<dbReference type="GO" id="GO:0004065">
    <property type="term" value="F:arylsulfatase activity"/>
    <property type="evidence" value="ECO:0007669"/>
    <property type="project" value="TreeGrafter"/>
</dbReference>
<dbReference type="PANTHER" id="PTHR42693">
    <property type="entry name" value="ARYLSULFATASE FAMILY MEMBER"/>
    <property type="match status" value="1"/>
</dbReference>
<dbReference type="Gene3D" id="3.40.720.10">
    <property type="entry name" value="Alkaline Phosphatase, subunit A"/>
    <property type="match status" value="1"/>
</dbReference>
<reference evidence="5" key="1">
    <citation type="submission" date="2015-01" db="EMBL/GenBank/DDBJ databases">
        <authorList>
            <person name="MANFREDI Pablo"/>
        </authorList>
    </citation>
    <scope>NUCLEOTIDE SEQUENCE [LARGE SCALE GENOMIC DNA]</scope>
    <source>
        <strain evidence="5">Cc11</strain>
    </source>
</reference>
<dbReference type="GO" id="GO:0043890">
    <property type="term" value="F:N-acetylgalactosamine-6-sulfatase activity"/>
    <property type="evidence" value="ECO:0007669"/>
    <property type="project" value="UniProtKB-EC"/>
</dbReference>
<dbReference type="CDD" id="cd16145">
    <property type="entry name" value="ARS_like"/>
    <property type="match status" value="1"/>
</dbReference>